<sequence>MNHPRYSVLSLFDPLANTTPTSKREMASPSPDSGSDKENAEPCSRTTTNYFDSDTLTMTAFFNRTYNAHTNSNHYSPVALRKRLIDVGDVTLTADDVSDHMGGLSIAEESTEQHQGHSEFDDDIQVYDDENALTTPHRTPTAPVFITQSSQQVQGISRTPFADISLDATPVPHKSGNPLPPSARVPEGTPLTKPEHPSSPVTVFRVPHPQNAAPVGSPLASVINAINSTDHVNEHHSDFENQPVAIIVSEPPETDDTLNLSSAYLVPPRTPLVTDLLTETHFSEAITPPSPPSPSKDLPSSHVSNTPPSTSSAADDSALLSARPRPRPRSRTTTAAFHRSSVDLHSSFNWQLQCPEASFDLINDRISFFGGESFMLDTADDLDMQAEEEMMNVLANRLREKEAGETAGDARQADKASISGGRKRQSGVEQIKTQDYAPSSPIVTSAHFEKADCPVFSPIVNSAPGTVVKPTRRRSLLAHLTSPPTVQPSSTSRRGSLASAECSPRSVPVIDEAPVLRPAQTYPHSSVEPSQLSLPIISTQATIICTNASLPPPPSKTPVRAILPKHIEAPAPIQALRIVKRPKMHERTTSISSTSSAFSSAGSSSLGGEEQGRIQVQVQGLGLDQAKVQMPTKVAPPQIAHRPVLKGVQRPLPGLVPTPMVPTVAIKAMSNTTASADEASKMSIKSRLTGALGLKARAPASETRPALAPTEAAVGGRMDTGPVKAKSRLQKPLAVGSGLALSRMIPPRAGAGATTATIGAPKVTTAGLRPPSRFATVSSRTTAPASALPRPATSSSSRLPAPSFGTGVPRSKAASASGSGAATVGRSGTIRR</sequence>
<keyword evidence="3" id="KW-1185">Reference proteome</keyword>
<feature type="compositionally biased region" description="Low complexity" evidence="1">
    <location>
        <begin position="589"/>
        <end position="604"/>
    </location>
</feature>
<accession>A0A0C9TW82</accession>
<dbReference type="EMBL" id="KN819370">
    <property type="protein sequence ID" value="KIJ11972.1"/>
    <property type="molecule type" value="Genomic_DNA"/>
</dbReference>
<evidence type="ECO:0000313" key="3">
    <source>
        <dbReference type="Proteomes" id="UP000053647"/>
    </source>
</evidence>
<evidence type="ECO:0000313" key="2">
    <source>
        <dbReference type="EMBL" id="KIJ11972.1"/>
    </source>
</evidence>
<feature type="compositionally biased region" description="Polar residues" evidence="1">
    <location>
        <begin position="427"/>
        <end position="436"/>
    </location>
</feature>
<feature type="region of interest" description="Disordered" evidence="1">
    <location>
        <begin position="169"/>
        <end position="199"/>
    </location>
</feature>
<dbReference type="HOGENOM" id="CLU_392859_0_0_1"/>
<feature type="compositionally biased region" description="Low complexity" evidence="1">
    <location>
        <begin position="481"/>
        <end position="492"/>
    </location>
</feature>
<feature type="region of interest" description="Disordered" evidence="1">
    <location>
        <begin position="762"/>
        <end position="832"/>
    </location>
</feature>
<proteinExistence type="predicted"/>
<feature type="compositionally biased region" description="Low complexity" evidence="1">
    <location>
        <begin position="811"/>
        <end position="832"/>
    </location>
</feature>
<feature type="region of interest" description="Disordered" evidence="1">
    <location>
        <begin position="478"/>
        <end position="505"/>
    </location>
</feature>
<feature type="region of interest" description="Disordered" evidence="1">
    <location>
        <begin position="402"/>
        <end position="436"/>
    </location>
</feature>
<name>A0A0C9TW82_PAXIN</name>
<feature type="region of interest" description="Disordered" evidence="1">
    <location>
        <begin position="283"/>
        <end position="334"/>
    </location>
</feature>
<reference evidence="3" key="2">
    <citation type="submission" date="2015-01" db="EMBL/GenBank/DDBJ databases">
        <title>Evolutionary Origins and Diversification of the Mycorrhizal Mutualists.</title>
        <authorList>
            <consortium name="DOE Joint Genome Institute"/>
            <consortium name="Mycorrhizal Genomics Consortium"/>
            <person name="Kohler A."/>
            <person name="Kuo A."/>
            <person name="Nagy L.G."/>
            <person name="Floudas D."/>
            <person name="Copeland A."/>
            <person name="Barry K.W."/>
            <person name="Cichocki N."/>
            <person name="Veneault-Fourrey C."/>
            <person name="LaButti K."/>
            <person name="Lindquist E.A."/>
            <person name="Lipzen A."/>
            <person name="Lundell T."/>
            <person name="Morin E."/>
            <person name="Murat C."/>
            <person name="Riley R."/>
            <person name="Ohm R."/>
            <person name="Sun H."/>
            <person name="Tunlid A."/>
            <person name="Henrissat B."/>
            <person name="Grigoriev I.V."/>
            <person name="Hibbett D.S."/>
            <person name="Martin F."/>
        </authorList>
    </citation>
    <scope>NUCLEOTIDE SEQUENCE [LARGE SCALE GENOMIC DNA]</scope>
    <source>
        <strain evidence="3">ATCC 200175</strain>
    </source>
</reference>
<dbReference type="Proteomes" id="UP000053647">
    <property type="component" value="Unassembled WGS sequence"/>
</dbReference>
<reference evidence="2 3" key="1">
    <citation type="submission" date="2014-06" db="EMBL/GenBank/DDBJ databases">
        <authorList>
            <consortium name="DOE Joint Genome Institute"/>
            <person name="Kuo A."/>
            <person name="Kohler A."/>
            <person name="Nagy L.G."/>
            <person name="Floudas D."/>
            <person name="Copeland A."/>
            <person name="Barry K.W."/>
            <person name="Cichocki N."/>
            <person name="Veneault-Fourrey C."/>
            <person name="LaButti K."/>
            <person name="Lindquist E.A."/>
            <person name="Lipzen A."/>
            <person name="Lundell T."/>
            <person name="Morin E."/>
            <person name="Murat C."/>
            <person name="Sun H."/>
            <person name="Tunlid A."/>
            <person name="Henrissat B."/>
            <person name="Grigoriev I.V."/>
            <person name="Hibbett D.S."/>
            <person name="Martin F."/>
            <person name="Nordberg H.P."/>
            <person name="Cantor M.N."/>
            <person name="Hua S.X."/>
        </authorList>
    </citation>
    <scope>NUCLEOTIDE SEQUENCE [LARGE SCALE GENOMIC DNA]</scope>
    <source>
        <strain evidence="2 3">ATCC 200175</strain>
    </source>
</reference>
<feature type="region of interest" description="Disordered" evidence="1">
    <location>
        <begin position="1"/>
        <end position="48"/>
    </location>
</feature>
<dbReference type="AlphaFoldDB" id="A0A0C9TW82"/>
<gene>
    <name evidence="2" type="ORF">PAXINDRAFT_101429</name>
</gene>
<evidence type="ECO:0000256" key="1">
    <source>
        <dbReference type="SAM" id="MobiDB-lite"/>
    </source>
</evidence>
<organism evidence="2 3">
    <name type="scientific">Paxillus involutus ATCC 200175</name>
    <dbReference type="NCBI Taxonomy" id="664439"/>
    <lineage>
        <taxon>Eukaryota</taxon>
        <taxon>Fungi</taxon>
        <taxon>Dikarya</taxon>
        <taxon>Basidiomycota</taxon>
        <taxon>Agaricomycotina</taxon>
        <taxon>Agaricomycetes</taxon>
        <taxon>Agaricomycetidae</taxon>
        <taxon>Boletales</taxon>
        <taxon>Paxilineae</taxon>
        <taxon>Paxillaceae</taxon>
        <taxon>Paxillus</taxon>
    </lineage>
</organism>
<dbReference type="OrthoDB" id="2672647at2759"/>
<feature type="region of interest" description="Disordered" evidence="1">
    <location>
        <begin position="583"/>
        <end position="610"/>
    </location>
</feature>
<feature type="compositionally biased region" description="Polar residues" evidence="1">
    <location>
        <begin position="775"/>
        <end position="784"/>
    </location>
</feature>
<protein>
    <submittedName>
        <fullName evidence="2">Uncharacterized protein</fullName>
    </submittedName>
</protein>
<feature type="compositionally biased region" description="Low complexity" evidence="1">
    <location>
        <begin position="295"/>
        <end position="323"/>
    </location>
</feature>